<comment type="caution">
    <text evidence="9">The sequence shown here is derived from an EMBL/GenBank/DDBJ whole genome shotgun (WGS) entry which is preliminary data.</text>
</comment>
<reference evidence="9" key="1">
    <citation type="submission" date="2022-07" db="EMBL/GenBank/DDBJ databases">
        <title>Phylogenomic reconstructions and comparative analyses of Kickxellomycotina fungi.</title>
        <authorList>
            <person name="Reynolds N.K."/>
            <person name="Stajich J.E."/>
            <person name="Barry K."/>
            <person name="Grigoriev I.V."/>
            <person name="Crous P."/>
            <person name="Smith M.E."/>
        </authorList>
    </citation>
    <scope>NUCLEOTIDE SEQUENCE</scope>
    <source>
        <strain evidence="9">NBRC 105414</strain>
    </source>
</reference>
<evidence type="ECO:0000256" key="3">
    <source>
        <dbReference type="ARBA" id="ARBA00022980"/>
    </source>
</evidence>
<evidence type="ECO:0000313" key="10">
    <source>
        <dbReference type="Proteomes" id="UP001140217"/>
    </source>
</evidence>
<sequence length="250" mass="27934">MPKNPATARGVRRAYEQLLDARLRDQVPAWLRAMRSTPPADSLVRAPTLFSTRGALAFEKGGGRSGGGDGGHEAEIRRTLPPGCVTVRHSKAALRTRSNRPPKIVFPEDGLRREFYKNHPFEMYRPRILMETIGRGSQDWSRLAGSPGQVTGERQHYLMVAEGMSKQEAYAKATHEFYKIRAREDMEASVARQEALFHGAQTMDKPFSAKQLAVEEREMRKSTAAFTARAEEQLARNATTEKMFAAAESA</sequence>
<feature type="region of interest" description="Disordered" evidence="8">
    <location>
        <begin position="58"/>
        <end position="77"/>
    </location>
</feature>
<evidence type="ECO:0000256" key="7">
    <source>
        <dbReference type="ARBA" id="ARBA00035421"/>
    </source>
</evidence>
<dbReference type="GO" id="GO:0003735">
    <property type="term" value="F:structural constituent of ribosome"/>
    <property type="evidence" value="ECO:0007669"/>
    <property type="project" value="InterPro"/>
</dbReference>
<proteinExistence type="inferred from homology"/>
<dbReference type="PANTHER" id="PTHR37799">
    <property type="entry name" value="37S RIBOSOMAL PROTEIN S25, MITOCHONDRIAL"/>
    <property type="match status" value="1"/>
</dbReference>
<comment type="similarity">
    <text evidence="2">Belongs to the mitochondrion-specific ribosomal protein mS23 family.</text>
</comment>
<evidence type="ECO:0000256" key="2">
    <source>
        <dbReference type="ARBA" id="ARBA00009864"/>
    </source>
</evidence>
<evidence type="ECO:0000313" key="9">
    <source>
        <dbReference type="EMBL" id="KAJ2780984.1"/>
    </source>
</evidence>
<dbReference type="Proteomes" id="UP001140217">
    <property type="component" value="Unassembled WGS sequence"/>
</dbReference>
<dbReference type="InterPro" id="IPR016939">
    <property type="entry name" value="Ribosomal_mS23_fun"/>
</dbReference>
<evidence type="ECO:0000256" key="4">
    <source>
        <dbReference type="ARBA" id="ARBA00023128"/>
    </source>
</evidence>
<name>A0A9W8H9R1_9FUNG</name>
<keyword evidence="10" id="KW-1185">Reference proteome</keyword>
<dbReference type="AlphaFoldDB" id="A0A9W8H9R1"/>
<gene>
    <name evidence="9" type="primary">RSM25</name>
    <name evidence="9" type="ORF">H4R18_003134</name>
</gene>
<keyword evidence="4" id="KW-0496">Mitochondrion</keyword>
<dbReference type="Pfam" id="PF13741">
    <property type="entry name" value="MRP-S25"/>
    <property type="match status" value="1"/>
</dbReference>
<evidence type="ECO:0000256" key="8">
    <source>
        <dbReference type="SAM" id="MobiDB-lite"/>
    </source>
</evidence>
<dbReference type="GO" id="GO:0005763">
    <property type="term" value="C:mitochondrial small ribosomal subunit"/>
    <property type="evidence" value="ECO:0007669"/>
    <property type="project" value="InterPro"/>
</dbReference>
<dbReference type="PANTHER" id="PTHR37799:SF1">
    <property type="entry name" value="SMALL RIBOSOMAL SUBUNIT PROTEIN MS23"/>
    <property type="match status" value="1"/>
</dbReference>
<protein>
    <recommendedName>
        <fullName evidence="6">Small ribosomal subunit protein mS23</fullName>
    </recommendedName>
    <alternativeName>
        <fullName evidence="7">37S ribosomal protein S25, mitochondrial</fullName>
    </alternativeName>
</protein>
<keyword evidence="3" id="KW-0689">Ribosomal protein</keyword>
<evidence type="ECO:0000256" key="1">
    <source>
        <dbReference type="ARBA" id="ARBA00004173"/>
    </source>
</evidence>
<evidence type="ECO:0000256" key="5">
    <source>
        <dbReference type="ARBA" id="ARBA00023274"/>
    </source>
</evidence>
<accession>A0A9W8H9R1</accession>
<keyword evidence="5" id="KW-0687">Ribonucleoprotein</keyword>
<dbReference type="EMBL" id="JANBUL010000118">
    <property type="protein sequence ID" value="KAJ2780984.1"/>
    <property type="molecule type" value="Genomic_DNA"/>
</dbReference>
<evidence type="ECO:0000256" key="6">
    <source>
        <dbReference type="ARBA" id="ARBA00035137"/>
    </source>
</evidence>
<organism evidence="9 10">
    <name type="scientific">Coemansia javaensis</name>
    <dbReference type="NCBI Taxonomy" id="2761396"/>
    <lineage>
        <taxon>Eukaryota</taxon>
        <taxon>Fungi</taxon>
        <taxon>Fungi incertae sedis</taxon>
        <taxon>Zoopagomycota</taxon>
        <taxon>Kickxellomycotina</taxon>
        <taxon>Kickxellomycetes</taxon>
        <taxon>Kickxellales</taxon>
        <taxon>Kickxellaceae</taxon>
        <taxon>Coemansia</taxon>
    </lineage>
</organism>
<dbReference type="OrthoDB" id="5542239at2759"/>
<comment type="subcellular location">
    <subcellularLocation>
        <location evidence="1">Mitochondrion</location>
    </subcellularLocation>
</comment>